<keyword evidence="2" id="KW-1185">Reference proteome</keyword>
<gene>
    <name evidence="1" type="ORF">GCM10008916_24620</name>
</gene>
<sequence length="46" mass="5485">MNNCKNIEYNIKIKYKDKPKTIDKISSLLITFLIENNNLNEEIKNE</sequence>
<proteinExistence type="predicted"/>
<dbReference type="RefSeq" id="WP_320683335.1">
    <property type="nucleotide sequence ID" value="NZ_BAAACO010000002.1"/>
</dbReference>
<dbReference type="Proteomes" id="UP001501764">
    <property type="component" value="Unassembled WGS sequence"/>
</dbReference>
<evidence type="ECO:0000313" key="1">
    <source>
        <dbReference type="EMBL" id="GAA0860046.1"/>
    </source>
</evidence>
<dbReference type="EMBL" id="BAAACO010000002">
    <property type="protein sequence ID" value="GAA0860046.1"/>
    <property type="molecule type" value="Genomic_DNA"/>
</dbReference>
<evidence type="ECO:0000313" key="2">
    <source>
        <dbReference type="Proteomes" id="UP001501764"/>
    </source>
</evidence>
<organism evidence="1 2">
    <name type="scientific">Clostridium nitritogenes</name>
    <dbReference type="NCBI Taxonomy" id="83340"/>
    <lineage>
        <taxon>Bacteria</taxon>
        <taxon>Bacillati</taxon>
        <taxon>Bacillota</taxon>
        <taxon>Clostridia</taxon>
        <taxon>Eubacteriales</taxon>
        <taxon>Clostridiaceae</taxon>
        <taxon>Clostridium</taxon>
    </lineage>
</organism>
<accession>A0ABN1LTB6</accession>
<comment type="caution">
    <text evidence="1">The sequence shown here is derived from an EMBL/GenBank/DDBJ whole genome shotgun (WGS) entry which is preliminary data.</text>
</comment>
<protein>
    <submittedName>
        <fullName evidence="1">Uncharacterized protein</fullName>
    </submittedName>
</protein>
<reference evidence="1 2" key="1">
    <citation type="journal article" date="2019" name="Int. J. Syst. Evol. Microbiol.">
        <title>The Global Catalogue of Microorganisms (GCM) 10K type strain sequencing project: providing services to taxonomists for standard genome sequencing and annotation.</title>
        <authorList>
            <consortium name="The Broad Institute Genomics Platform"/>
            <consortium name="The Broad Institute Genome Sequencing Center for Infectious Disease"/>
            <person name="Wu L."/>
            <person name="Ma J."/>
        </authorList>
    </citation>
    <scope>NUCLEOTIDE SEQUENCE [LARGE SCALE GENOMIC DNA]</scope>
    <source>
        <strain evidence="1 2">JCM 6485</strain>
    </source>
</reference>
<name>A0ABN1LTB6_9CLOT</name>